<dbReference type="EMBL" id="AP021861">
    <property type="protein sequence ID" value="BBO33617.1"/>
    <property type="molecule type" value="Genomic_DNA"/>
</dbReference>
<accession>A0A5K7XC67</accession>
<reference evidence="2" key="1">
    <citation type="submission" date="2019-10" db="EMBL/GenBank/DDBJ databases">
        <title>Lacipirellula parvula gen. nov., sp. nov., representing a lineage of planctomycetes widespread in freshwater anoxic habitats, and description of the family Lacipirellulaceae.</title>
        <authorList>
            <person name="Dedysh S.N."/>
            <person name="Kulichevskaya I.S."/>
            <person name="Beletsky A.V."/>
            <person name="Rakitin A.L."/>
            <person name="Mardanov A.V."/>
            <person name="Ivanova A.A."/>
            <person name="Saltykova V.X."/>
            <person name="Rijpstra W.I.C."/>
            <person name="Sinninghe Damste J.S."/>
            <person name="Ravin N.V."/>
        </authorList>
    </citation>
    <scope>NUCLEOTIDE SEQUENCE [LARGE SCALE GENOMIC DNA]</scope>
    <source>
        <strain evidence="2">PX69</strain>
    </source>
</reference>
<dbReference type="AlphaFoldDB" id="A0A5K7XC67"/>
<evidence type="ECO:0008006" key="3">
    <source>
        <dbReference type="Google" id="ProtNLM"/>
    </source>
</evidence>
<dbReference type="Proteomes" id="UP000326837">
    <property type="component" value="Chromosome"/>
</dbReference>
<dbReference type="InterPro" id="IPR023296">
    <property type="entry name" value="Glyco_hydro_beta-prop_sf"/>
</dbReference>
<dbReference type="SUPFAM" id="SSF75005">
    <property type="entry name" value="Arabinanase/levansucrase/invertase"/>
    <property type="match status" value="2"/>
</dbReference>
<dbReference type="RefSeq" id="WP_232536116.1">
    <property type="nucleotide sequence ID" value="NZ_AP021861.1"/>
</dbReference>
<keyword evidence="2" id="KW-1185">Reference proteome</keyword>
<name>A0A5K7XC67_9BACT</name>
<gene>
    <name evidence="1" type="ORF">PLANPX_3229</name>
</gene>
<sequence>MPLGFPFEIGSKLTGRWRYISLSRQIGGYCWGWLAAGLAFLVISQATRAEPIELGGRRELFTDDRLVEKQQNVDWRLCKPQDRGEVLAFDKPWEGAFAGYATVIPHDGKLSLYYRGLPVAGKDESDVEVTCYAESTDGVRWTKPELGLFEVDGSKRNNVLLAHAAPNSHNFSPFLDSNPAASKEARFKALAVAHGVDQRGLVAYISADGIHWEKLREAPVIVGGALDSQNVAFWSEAEGKYVAYYRVYVDDVRSAARVTSGDFINWSEPELMSYSDTNSTTPSDHLYITQTQPYFRAPHLYVSTVGRFVPNRRVVTDEQAQEIGVHPSYFGDVSDVMFMSSRGGAVYDRKFTDALIKPGIGLSNWVSRTNFPALNVVPSGPDEMSLYVQAGYGQPTHHLRRYAMRTDGFAAISASRKGGEVTTKPLTFDGSDLSLNFSTSAAGDVRVEIQDADGKPLPGYSLDDAVELVGNDIDGIYRWKGTASVKELAGQVVRLRFVLRDAELYSFQFR</sequence>
<organism evidence="1 2">
    <name type="scientific">Lacipirellula parvula</name>
    <dbReference type="NCBI Taxonomy" id="2650471"/>
    <lineage>
        <taxon>Bacteria</taxon>
        <taxon>Pseudomonadati</taxon>
        <taxon>Planctomycetota</taxon>
        <taxon>Planctomycetia</taxon>
        <taxon>Pirellulales</taxon>
        <taxon>Lacipirellulaceae</taxon>
        <taxon>Lacipirellula</taxon>
    </lineage>
</organism>
<dbReference type="KEGG" id="lpav:PLANPX_3229"/>
<evidence type="ECO:0000313" key="2">
    <source>
        <dbReference type="Proteomes" id="UP000326837"/>
    </source>
</evidence>
<protein>
    <recommendedName>
        <fullName evidence="3">Glycosyl hydrolase family 32 N-terminal domain-containing protein</fullName>
    </recommendedName>
</protein>
<proteinExistence type="predicted"/>
<dbReference type="Gene3D" id="2.115.10.20">
    <property type="entry name" value="Glycosyl hydrolase domain, family 43"/>
    <property type="match status" value="1"/>
</dbReference>
<evidence type="ECO:0000313" key="1">
    <source>
        <dbReference type="EMBL" id="BBO33617.1"/>
    </source>
</evidence>